<dbReference type="PANTHER" id="PTHR19353:SF84">
    <property type="entry name" value="ACYL-COA DELTA-9-DESATURASE, DESB"/>
    <property type="match status" value="1"/>
</dbReference>
<dbReference type="PANTHER" id="PTHR19353">
    <property type="entry name" value="FATTY ACID DESATURASE 2"/>
    <property type="match status" value="1"/>
</dbReference>
<dbReference type="OrthoDB" id="104711at2"/>
<dbReference type="InterPro" id="IPR012171">
    <property type="entry name" value="Fatty_acid_desaturase"/>
</dbReference>
<protein>
    <submittedName>
        <fullName evidence="2">Acyl-CoA desaturase</fullName>
    </submittedName>
</protein>
<proteinExistence type="predicted"/>
<organism evidence="2 3">
    <name type="scientific">Aquirhabdus parva</name>
    <dbReference type="NCBI Taxonomy" id="2283318"/>
    <lineage>
        <taxon>Bacteria</taxon>
        <taxon>Pseudomonadati</taxon>
        <taxon>Pseudomonadota</taxon>
        <taxon>Gammaproteobacteria</taxon>
        <taxon>Moraxellales</taxon>
        <taxon>Moraxellaceae</taxon>
        <taxon>Aquirhabdus</taxon>
    </lineage>
</organism>
<dbReference type="CDD" id="cd03506">
    <property type="entry name" value="Delta6-FADS-like"/>
    <property type="match status" value="1"/>
</dbReference>
<reference evidence="2 3" key="1">
    <citation type="submission" date="2018-07" db="EMBL/GenBank/DDBJ databases">
        <title>Genome sequencing of Moraxellaceae gen. HYN0046.</title>
        <authorList>
            <person name="Kim M."/>
            <person name="Yi H."/>
        </authorList>
    </citation>
    <scope>NUCLEOTIDE SEQUENCE [LARGE SCALE GENOMIC DNA]</scope>
    <source>
        <strain evidence="2 3">HYN0046</strain>
    </source>
</reference>
<dbReference type="GO" id="GO:0016717">
    <property type="term" value="F:oxidoreductase activity, acting on paired donors, with oxidation of a pair of donors resulting in the reduction of molecular oxygen to two molecules of water"/>
    <property type="evidence" value="ECO:0007669"/>
    <property type="project" value="TreeGrafter"/>
</dbReference>
<gene>
    <name evidence="2" type="ORF">HYN46_01685</name>
</gene>
<dbReference type="InterPro" id="IPR005804">
    <property type="entry name" value="FA_desaturase_dom"/>
</dbReference>
<dbReference type="Pfam" id="PF00487">
    <property type="entry name" value="FA_desaturase"/>
    <property type="match status" value="1"/>
</dbReference>
<accession>A0A345P355</accession>
<evidence type="ECO:0000313" key="3">
    <source>
        <dbReference type="Proteomes" id="UP000253940"/>
    </source>
</evidence>
<sequence>MSTLYPEARFNRKSRVLSPEEVAEFGRRIDALRDATRAKIGEQDAKYIYRVRNFVRYTEIASRSALMFGGWIPPVWLLASVTLGVSKIVENMELGHNVMHGQFDWMNDPSMNGANYDWDTVCSGEDWKHTHNFMHHTYTNVLGVDHDIGYGVLRMTDSQEWKPRNLANLPMAFTLMVGFEWLLALQNLHLEDFLDGKAPLTKVLSKGGSFAKKATRQFTKDYVVFPVLAGPMFLPVLAGNVTANLIRNVWAFSIIFCGHFTEDVEMFENNLDKETKAEWYLRQLKGSSNMIGGKVFNFLTGNLSFQIEHHMFPDMPANRYVEMAPEVQKICAEFGQHYNTGSFAKQMTGVVKRIAIHSLPNETVKSIRTTLNLQAEKKGITGKVFKRLAKAAEYAPL</sequence>
<dbReference type="RefSeq" id="WP_114897824.1">
    <property type="nucleotide sequence ID" value="NZ_CP031222.1"/>
</dbReference>
<dbReference type="GO" id="GO:0016020">
    <property type="term" value="C:membrane"/>
    <property type="evidence" value="ECO:0007669"/>
    <property type="project" value="TreeGrafter"/>
</dbReference>
<feature type="domain" description="Fatty acid desaturase" evidence="1">
    <location>
        <begin position="74"/>
        <end position="340"/>
    </location>
</feature>
<dbReference type="GO" id="GO:0006629">
    <property type="term" value="P:lipid metabolic process"/>
    <property type="evidence" value="ECO:0007669"/>
    <property type="project" value="InterPro"/>
</dbReference>
<name>A0A345P355_9GAMM</name>
<dbReference type="AlphaFoldDB" id="A0A345P355"/>
<dbReference type="Proteomes" id="UP000253940">
    <property type="component" value="Chromosome"/>
</dbReference>
<dbReference type="EMBL" id="CP031222">
    <property type="protein sequence ID" value="AXI01714.1"/>
    <property type="molecule type" value="Genomic_DNA"/>
</dbReference>
<evidence type="ECO:0000259" key="1">
    <source>
        <dbReference type="Pfam" id="PF00487"/>
    </source>
</evidence>
<dbReference type="KEGG" id="mbah:HYN46_01685"/>
<keyword evidence="3" id="KW-1185">Reference proteome</keyword>
<evidence type="ECO:0000313" key="2">
    <source>
        <dbReference type="EMBL" id="AXI01714.1"/>
    </source>
</evidence>